<dbReference type="Proteomes" id="UP000184432">
    <property type="component" value="Unassembled WGS sequence"/>
</dbReference>
<name>A0A1M6ICP9_9FLAO</name>
<dbReference type="RefSeq" id="WP_073318363.1">
    <property type="nucleotide sequence ID" value="NZ_FQYP01000007.1"/>
</dbReference>
<proteinExistence type="predicted"/>
<accession>A0A1M6ICP9</accession>
<organism evidence="1 2">
    <name type="scientific">Aquimarina spongiae</name>
    <dbReference type="NCBI Taxonomy" id="570521"/>
    <lineage>
        <taxon>Bacteria</taxon>
        <taxon>Pseudomonadati</taxon>
        <taxon>Bacteroidota</taxon>
        <taxon>Flavobacteriia</taxon>
        <taxon>Flavobacteriales</taxon>
        <taxon>Flavobacteriaceae</taxon>
        <taxon>Aquimarina</taxon>
    </lineage>
</organism>
<protein>
    <submittedName>
        <fullName evidence="1">Uncharacterized protein</fullName>
    </submittedName>
</protein>
<evidence type="ECO:0000313" key="1">
    <source>
        <dbReference type="EMBL" id="SHJ32214.1"/>
    </source>
</evidence>
<gene>
    <name evidence="1" type="ORF">SAMN04488508_107264</name>
</gene>
<reference evidence="2" key="1">
    <citation type="submission" date="2016-11" db="EMBL/GenBank/DDBJ databases">
        <authorList>
            <person name="Varghese N."/>
            <person name="Submissions S."/>
        </authorList>
    </citation>
    <scope>NUCLEOTIDE SEQUENCE [LARGE SCALE GENOMIC DNA]</scope>
    <source>
        <strain evidence="2">DSM 22623</strain>
    </source>
</reference>
<sequence length="59" mass="6703">MKHRNNNSLKKWGVKELNKSALAMVFGGTATTPPKEDEIVEFKQGNDRVVRKKPGRTTY</sequence>
<dbReference type="EMBL" id="FQYP01000007">
    <property type="protein sequence ID" value="SHJ32214.1"/>
    <property type="molecule type" value="Genomic_DNA"/>
</dbReference>
<keyword evidence="2" id="KW-1185">Reference proteome</keyword>
<dbReference type="AlphaFoldDB" id="A0A1M6ICP9"/>
<evidence type="ECO:0000313" key="2">
    <source>
        <dbReference type="Proteomes" id="UP000184432"/>
    </source>
</evidence>